<protein>
    <submittedName>
        <fullName evidence="1">Uncharacterized protein</fullName>
    </submittedName>
</protein>
<keyword evidence="2" id="KW-1185">Reference proteome</keyword>
<dbReference type="OrthoDB" id="7464126at2759"/>
<dbReference type="EMBL" id="KV749248">
    <property type="protein sequence ID" value="OCL10390.1"/>
    <property type="molecule type" value="Genomic_DNA"/>
</dbReference>
<reference evidence="1 2" key="1">
    <citation type="journal article" date="2016" name="Nat. Commun.">
        <title>Ectomycorrhizal ecology is imprinted in the genome of the dominant symbiotic fungus Cenococcum geophilum.</title>
        <authorList>
            <consortium name="DOE Joint Genome Institute"/>
            <person name="Peter M."/>
            <person name="Kohler A."/>
            <person name="Ohm R.A."/>
            <person name="Kuo A."/>
            <person name="Krutzmann J."/>
            <person name="Morin E."/>
            <person name="Arend M."/>
            <person name="Barry K.W."/>
            <person name="Binder M."/>
            <person name="Choi C."/>
            <person name="Clum A."/>
            <person name="Copeland A."/>
            <person name="Grisel N."/>
            <person name="Haridas S."/>
            <person name="Kipfer T."/>
            <person name="LaButti K."/>
            <person name="Lindquist E."/>
            <person name="Lipzen A."/>
            <person name="Maire R."/>
            <person name="Meier B."/>
            <person name="Mihaltcheva S."/>
            <person name="Molinier V."/>
            <person name="Murat C."/>
            <person name="Poggeler S."/>
            <person name="Quandt C.A."/>
            <person name="Sperisen C."/>
            <person name="Tritt A."/>
            <person name="Tisserant E."/>
            <person name="Crous P.W."/>
            <person name="Henrissat B."/>
            <person name="Nehls U."/>
            <person name="Egli S."/>
            <person name="Spatafora J.W."/>
            <person name="Grigoriev I.V."/>
            <person name="Martin F.M."/>
        </authorList>
    </citation>
    <scope>NUCLEOTIDE SEQUENCE [LARGE SCALE GENOMIC DNA]</scope>
    <source>
        <strain evidence="1 2">CBS 207.34</strain>
    </source>
</reference>
<feature type="non-terminal residue" evidence="1">
    <location>
        <position position="222"/>
    </location>
</feature>
<evidence type="ECO:0000313" key="1">
    <source>
        <dbReference type="EMBL" id="OCL10390.1"/>
    </source>
</evidence>
<evidence type="ECO:0000313" key="2">
    <source>
        <dbReference type="Proteomes" id="UP000250140"/>
    </source>
</evidence>
<gene>
    <name evidence="1" type="ORF">AOQ84DRAFT_278275</name>
</gene>
<sequence>MSFGFSIGDIIAVTQLTTRTYNNWKNACGEYANITDDLAVLKTLLKWVETEALRPNSFLAHNPEDFGDWETLSKSCRSLAHELQEILDKYKSLGTNRRRNWDRIRLGNHDLDGLSKRLVERMASLSAYVSMVGMSSQARVEKEALPKLLQRMEDIAAQMRKGTSSINTALTTYEGDDKTVWREFRRELIGMGIRSREIHKYSAVLKTYVFRLHRDGLLDEEE</sequence>
<dbReference type="AlphaFoldDB" id="A0A8E2F4F5"/>
<proteinExistence type="predicted"/>
<accession>A0A8E2F4F5</accession>
<name>A0A8E2F4F5_9PEZI</name>
<organism evidence="1 2">
    <name type="scientific">Glonium stellatum</name>
    <dbReference type="NCBI Taxonomy" id="574774"/>
    <lineage>
        <taxon>Eukaryota</taxon>
        <taxon>Fungi</taxon>
        <taxon>Dikarya</taxon>
        <taxon>Ascomycota</taxon>
        <taxon>Pezizomycotina</taxon>
        <taxon>Dothideomycetes</taxon>
        <taxon>Pleosporomycetidae</taxon>
        <taxon>Gloniales</taxon>
        <taxon>Gloniaceae</taxon>
        <taxon>Glonium</taxon>
    </lineage>
</organism>
<dbReference type="Proteomes" id="UP000250140">
    <property type="component" value="Unassembled WGS sequence"/>
</dbReference>